<gene>
    <name evidence="1" type="ORF">G9U52_13800</name>
</gene>
<sequence>MRLEDALFNWLQIKIVAEARTDDHAAEETRLFFEEILRDDHKLTDFAAITDEEMIYISYELDGISKKLMFSRESAEQLLADINSNPIYNNDSYLVPEAPQE</sequence>
<organism evidence="1 2">
    <name type="scientific">Paenibacillus agricola</name>
    <dbReference type="NCBI Taxonomy" id="2716264"/>
    <lineage>
        <taxon>Bacteria</taxon>
        <taxon>Bacillati</taxon>
        <taxon>Bacillota</taxon>
        <taxon>Bacilli</taxon>
        <taxon>Bacillales</taxon>
        <taxon>Paenibacillaceae</taxon>
        <taxon>Paenibacillus</taxon>
    </lineage>
</organism>
<dbReference type="RefSeq" id="WP_166150365.1">
    <property type="nucleotide sequence ID" value="NZ_JAAOIW010000004.1"/>
</dbReference>
<reference evidence="1" key="1">
    <citation type="submission" date="2020-03" db="EMBL/GenBank/DDBJ databases">
        <title>Draft sequencing of Paenibacilllus sp. S3N08.</title>
        <authorList>
            <person name="Kim D.-U."/>
        </authorList>
    </citation>
    <scope>NUCLEOTIDE SEQUENCE</scope>
    <source>
        <strain evidence="1">S3N08</strain>
    </source>
</reference>
<evidence type="ECO:0000313" key="1">
    <source>
        <dbReference type="EMBL" id="NHN30908.1"/>
    </source>
</evidence>
<protein>
    <submittedName>
        <fullName evidence="1">Uncharacterized protein</fullName>
    </submittedName>
</protein>
<dbReference type="EMBL" id="JAAOIW010000004">
    <property type="protein sequence ID" value="NHN30908.1"/>
    <property type="molecule type" value="Genomic_DNA"/>
</dbReference>
<dbReference type="Proteomes" id="UP001165962">
    <property type="component" value="Unassembled WGS sequence"/>
</dbReference>
<accession>A0ABX0J4K1</accession>
<proteinExistence type="predicted"/>
<comment type="caution">
    <text evidence="1">The sequence shown here is derived from an EMBL/GenBank/DDBJ whole genome shotgun (WGS) entry which is preliminary data.</text>
</comment>
<name>A0ABX0J4K1_9BACL</name>
<keyword evidence="2" id="KW-1185">Reference proteome</keyword>
<evidence type="ECO:0000313" key="2">
    <source>
        <dbReference type="Proteomes" id="UP001165962"/>
    </source>
</evidence>